<dbReference type="EMBL" id="CP001918">
    <property type="protein sequence ID" value="ADF61435.1"/>
    <property type="molecule type" value="Genomic_DNA"/>
</dbReference>
<dbReference type="GO" id="GO:0009245">
    <property type="term" value="P:lipid A biosynthetic process"/>
    <property type="evidence" value="ECO:0007669"/>
    <property type="project" value="InterPro"/>
</dbReference>
<evidence type="ECO:0000313" key="11">
    <source>
        <dbReference type="EMBL" id="ADF61435.1"/>
    </source>
</evidence>
<dbReference type="CDD" id="cd07984">
    <property type="entry name" value="LPLAT_LABLAT-like"/>
    <property type="match status" value="1"/>
</dbReference>
<comment type="catalytic activity">
    <reaction evidence="9">
        <text>an alpha-Kdo-(2-&gt;4)-alpha-Kdo-(2-&gt;6)-lipid IVA + a fatty acyl-[ACP] = an alpha-Kdo-(2-&gt;4)-alpha-Kdo-(2-&gt;6)-(acyl)-lipid IVA + holo-[ACP]</text>
        <dbReference type="Rhea" id="RHEA:69396"/>
        <dbReference type="Rhea" id="RHEA-COMP:9685"/>
        <dbReference type="Rhea" id="RHEA-COMP:14125"/>
        <dbReference type="ChEBI" id="CHEBI:64479"/>
        <dbReference type="ChEBI" id="CHEBI:138651"/>
        <dbReference type="ChEBI" id="CHEBI:176429"/>
        <dbReference type="ChEBI" id="CHEBI:176430"/>
        <dbReference type="EC" id="2.3.1.241"/>
    </reaction>
</comment>
<gene>
    <name evidence="9" type="primary">lpxL</name>
    <name evidence="11" type="ordered locus">ECL_01881</name>
</gene>
<keyword evidence="4 9" id="KW-0812">Transmembrane</keyword>
<proteinExistence type="inferred from homology"/>
<dbReference type="Proteomes" id="UP000002363">
    <property type="component" value="Chromosome"/>
</dbReference>
<dbReference type="KEGG" id="enc:ECL_01881"/>
<dbReference type="HAMAP" id="MF_01942">
    <property type="entry name" value="Lipid_A_LpxL_LpxP"/>
    <property type="match status" value="1"/>
</dbReference>
<evidence type="ECO:0000256" key="6">
    <source>
        <dbReference type="ARBA" id="ARBA00022989"/>
    </source>
</evidence>
<keyword evidence="6 9" id="KW-1133">Transmembrane helix</keyword>
<dbReference type="HOGENOM" id="CLU_049421_1_1_6"/>
<evidence type="ECO:0000256" key="10">
    <source>
        <dbReference type="SAM" id="MobiDB-lite"/>
    </source>
</evidence>
<evidence type="ECO:0000256" key="1">
    <source>
        <dbReference type="ARBA" id="ARBA00022475"/>
    </source>
</evidence>
<dbReference type="UniPathway" id="UPA00360">
    <property type="reaction ID" value="UER00485"/>
</dbReference>
<feature type="transmembrane region" description="Helical" evidence="9">
    <location>
        <begin position="20"/>
        <end position="40"/>
    </location>
</feature>
<comment type="similarity">
    <text evidence="9">Belongs to the LpxL/LpxM/LpxP family.</text>
</comment>
<evidence type="ECO:0000256" key="9">
    <source>
        <dbReference type="HAMAP-Rule" id="MF_01942"/>
    </source>
</evidence>
<dbReference type="OrthoDB" id="9803456at2"/>
<evidence type="ECO:0000256" key="4">
    <source>
        <dbReference type="ARBA" id="ARBA00022692"/>
    </source>
</evidence>
<comment type="function">
    <text evidence="9">Catalyzes the transfer of an acyl chain from an acyl-[acyl-carrier-protein] (ACP) to a Kdo(2)-lipid IV(A) to form a Kdo(2)-(acyl)-lipid IV(A).</text>
</comment>
<evidence type="ECO:0000256" key="3">
    <source>
        <dbReference type="ARBA" id="ARBA00022679"/>
    </source>
</evidence>
<dbReference type="GO" id="GO:0008913">
    <property type="term" value="F:Kdo2-lipid IVA acyltransferase activity"/>
    <property type="evidence" value="ECO:0007669"/>
    <property type="project" value="UniProtKB-EC"/>
</dbReference>
<feature type="compositionally biased region" description="Low complexity" evidence="10">
    <location>
        <begin position="313"/>
        <end position="322"/>
    </location>
</feature>
<dbReference type="PANTHER" id="PTHR30606:SF9">
    <property type="entry name" value="LIPID A BIOSYNTHESIS LAUROYLTRANSFERASE"/>
    <property type="match status" value="1"/>
</dbReference>
<protein>
    <recommendedName>
        <fullName evidence="9">Lipid A biosynthesis acyltransferase</fullName>
        <ecNumber evidence="9">2.3.1.241</ecNumber>
    </recommendedName>
    <alternativeName>
        <fullName evidence="9">Kdo(2)-lipid IV(A) acyltransferase</fullName>
    </alternativeName>
</protein>
<keyword evidence="2 9" id="KW-0997">Cell inner membrane</keyword>
<dbReference type="AlphaFoldDB" id="A0A0H3CIG6"/>
<dbReference type="EnsemblBacteria" id="ADF61435">
    <property type="protein sequence ID" value="ADF61435"/>
    <property type="gene ID" value="ECL_01881"/>
</dbReference>
<dbReference type="PATRIC" id="fig|716541.4.peg.2084"/>
<dbReference type="RefSeq" id="WP_013096503.1">
    <property type="nucleotide sequence ID" value="NC_014121.1"/>
</dbReference>
<dbReference type="NCBIfam" id="TIGR02207">
    <property type="entry name" value="lipid_A_htrB"/>
    <property type="match status" value="1"/>
</dbReference>
<accession>A0A0H3CIG6</accession>
<keyword evidence="7 9" id="KW-0472">Membrane</keyword>
<comment type="pathway">
    <text evidence="9">Glycolipid biosynthesis; KDO(2)-lipid A biosynthesis; KDO(2)-lipid A from CMP-3-deoxy-D-manno-octulosonate and lipid IV(A): step 3/4.</text>
</comment>
<dbReference type="PIRSF" id="PIRSF026649">
    <property type="entry name" value="MsbB"/>
    <property type="match status" value="1"/>
</dbReference>
<keyword evidence="12" id="KW-1185">Reference proteome</keyword>
<keyword evidence="1 9" id="KW-1003">Cell membrane</keyword>
<dbReference type="InterPro" id="IPR011920">
    <property type="entry name" value="Lipid_A_LpxL_LpxP"/>
</dbReference>
<keyword evidence="8 9" id="KW-0012">Acyltransferase</keyword>
<dbReference type="GO" id="GO:0005886">
    <property type="term" value="C:plasma membrane"/>
    <property type="evidence" value="ECO:0007669"/>
    <property type="project" value="UniProtKB-SubCell"/>
</dbReference>
<dbReference type="UniPathway" id="UPA00030"/>
<comment type="subcellular location">
    <subcellularLocation>
        <location evidence="9">Cell inner membrane</location>
        <topology evidence="9">Single-pass membrane protein</topology>
    </subcellularLocation>
</comment>
<evidence type="ECO:0000256" key="2">
    <source>
        <dbReference type="ARBA" id="ARBA00022519"/>
    </source>
</evidence>
<evidence type="ECO:0000313" key="12">
    <source>
        <dbReference type="Proteomes" id="UP000002363"/>
    </source>
</evidence>
<keyword evidence="3 9" id="KW-0808">Transferase</keyword>
<dbReference type="Pfam" id="PF03279">
    <property type="entry name" value="Lip_A_acyltrans"/>
    <property type="match status" value="1"/>
</dbReference>
<organism evidence="11 12">
    <name type="scientific">Enterobacter cloacae subsp. cloacae (strain ATCC 13047 / DSM 30054 / NBRC 13535 / NCTC 10005 / WDCM 00083 / NCDC 279-56)</name>
    <dbReference type="NCBI Taxonomy" id="716541"/>
    <lineage>
        <taxon>Bacteria</taxon>
        <taxon>Pseudomonadati</taxon>
        <taxon>Pseudomonadota</taxon>
        <taxon>Gammaproteobacteria</taxon>
        <taxon>Enterobacterales</taxon>
        <taxon>Enterobacteriaceae</taxon>
        <taxon>Enterobacter</taxon>
        <taxon>Enterobacter cloacae complex</taxon>
    </lineage>
</organism>
<feature type="region of interest" description="Disordered" evidence="10">
    <location>
        <begin position="301"/>
        <end position="333"/>
    </location>
</feature>
<dbReference type="NCBIfam" id="NF005340">
    <property type="entry name" value="PRK06860.1"/>
    <property type="match status" value="1"/>
</dbReference>
<dbReference type="InterPro" id="IPR004960">
    <property type="entry name" value="LipA_acyltrans"/>
</dbReference>
<dbReference type="GO" id="GO:0036104">
    <property type="term" value="P:Kdo2-lipid A biosynthetic process"/>
    <property type="evidence" value="ECO:0007669"/>
    <property type="project" value="UniProtKB-UniRule"/>
</dbReference>
<dbReference type="GO" id="GO:0009103">
    <property type="term" value="P:lipopolysaccharide biosynthetic process"/>
    <property type="evidence" value="ECO:0007669"/>
    <property type="project" value="UniProtKB-UniRule"/>
</dbReference>
<evidence type="ECO:0000256" key="7">
    <source>
        <dbReference type="ARBA" id="ARBA00023136"/>
    </source>
</evidence>
<sequence>MTKLPQFSLAFFHPRYWLSWTGIAALWCIVQLPYPLLLRIGHGLGRLAMRLLPRRVDIARRNLELCFPDMKKDEREKLLQRNFESVGMGVIETGIAWFWPDWRVRKCFSVSGYEYMEEARARGNGVVLIGMHFLTLELGARIFGMLNPGVGVYRPNNNALLDWLQTRGRLRSNKTMLDRYDLKGMIRALKQNDILWYAPDHDYGKTNSVFVPFFAVPDAATTAGSYMLVKSARPAVIPFVPRRKADGSGYELIILEDIGETLHGGDKASVATQMNRAIERAVLMAPEQYMWLHRRFKTRPEGQPDRYARKKSVVTSNSTVSTGDMPEQSGIQH</sequence>
<evidence type="ECO:0000256" key="8">
    <source>
        <dbReference type="ARBA" id="ARBA00023315"/>
    </source>
</evidence>
<keyword evidence="5 9" id="KW-0448">Lipopolysaccharide biosynthesis</keyword>
<dbReference type="eggNOG" id="COG1560">
    <property type="taxonomic scope" value="Bacteria"/>
</dbReference>
<feature type="short sequence motif" description="HXXXXD motif" evidence="9">
    <location>
        <begin position="132"/>
        <end position="137"/>
    </location>
</feature>
<evidence type="ECO:0000256" key="5">
    <source>
        <dbReference type="ARBA" id="ARBA00022985"/>
    </source>
</evidence>
<dbReference type="STRING" id="716541.ECL_01881"/>
<dbReference type="EC" id="2.3.1.241" evidence="9"/>
<comment type="pathway">
    <text evidence="9">Bacterial outer membrane biogenesis; lipopolysaccharide biosynthesis.</text>
</comment>
<name>A0A0H3CIG6_ENTCC</name>
<dbReference type="PANTHER" id="PTHR30606">
    <property type="entry name" value="LIPID A BIOSYNTHESIS LAUROYL ACYLTRANSFERASE"/>
    <property type="match status" value="1"/>
</dbReference>
<reference evidence="11 12" key="1">
    <citation type="journal article" date="2010" name="J. Bacteriol.">
        <title>Complete genome sequence of Enterobacter cloacae subsp. cloacae type strain ATCC 13047.</title>
        <authorList>
            <person name="Ren Y."/>
            <person name="Ren Y."/>
            <person name="Zhou Z."/>
            <person name="Guo X."/>
            <person name="Li Y."/>
            <person name="Feng L."/>
            <person name="Wang L."/>
        </authorList>
    </citation>
    <scope>NUCLEOTIDE SEQUENCE [LARGE SCALE GENOMIC DNA]</scope>
    <source>
        <strain evidence="12">ATCC 13047 / DSM 30054 / NBRC 13535 / NCTC 10005 / WDCM 00083 / NCDC 279-56</strain>
    </source>
</reference>